<dbReference type="InterPro" id="IPR055654">
    <property type="entry name" value="DUF7230"/>
</dbReference>
<dbReference type="EMBL" id="MF805809">
    <property type="protein sequence ID" value="ATI15849.1"/>
    <property type="molecule type" value="Genomic_DNA"/>
</dbReference>
<sequence length="57" mass="6948">MRNYVAKHDFNRASYHRDKKNSYSRKWDLEEELDYDYRRTMEGDFGECTTDGSEEDS</sequence>
<accession>A0A291LA95</accession>
<reference evidence="1 2" key="1">
    <citation type="submission" date="2017-09" db="EMBL/GenBank/DDBJ databases">
        <title>Phage vB_EcoM_PHB05 against multidrug-resistant shiga toxin-producing Escherichia.</title>
        <authorList>
            <person name="Chen Y."/>
            <person name="Song J."/>
            <person name="Wu B."/>
        </authorList>
    </citation>
    <scope>NUCLEOTIDE SEQUENCE [LARGE SCALE GENOMIC DNA]</scope>
    <source>
        <strain evidence="1">Wastewater</strain>
    </source>
</reference>
<protein>
    <submittedName>
        <fullName evidence="1">Uncharacterized protein</fullName>
    </submittedName>
</protein>
<dbReference type="Proteomes" id="UP000230824">
    <property type="component" value="Segment"/>
</dbReference>
<name>A0A291LA95_9CAUD</name>
<evidence type="ECO:0000313" key="1">
    <source>
        <dbReference type="EMBL" id="ATI15849.1"/>
    </source>
</evidence>
<dbReference type="KEGG" id="vg:62611819"/>
<organism evidence="1 2">
    <name type="scientific">Escherichia phage vB_EcoM_PHB05</name>
    <dbReference type="NCBI Taxonomy" id="2041347"/>
    <lineage>
        <taxon>Viruses</taxon>
        <taxon>Duplodnaviria</taxon>
        <taxon>Heunggongvirae</taxon>
        <taxon>Uroviricota</taxon>
        <taxon>Caudoviricetes</taxon>
        <taxon>Stephanstirmvirinae</taxon>
        <taxon>Justusliebigvirus</taxon>
        <taxon>Justusliebigvirus PHB05</taxon>
    </lineage>
</organism>
<dbReference type="Pfam" id="PF23876">
    <property type="entry name" value="DUF7230"/>
    <property type="match status" value="1"/>
</dbReference>
<evidence type="ECO:0000313" key="2">
    <source>
        <dbReference type="Proteomes" id="UP000230824"/>
    </source>
</evidence>
<dbReference type="GeneID" id="62611819"/>
<keyword evidence="2" id="KW-1185">Reference proteome</keyword>
<proteinExistence type="predicted"/>
<dbReference type="RefSeq" id="YP_009984475.1">
    <property type="nucleotide sequence ID" value="NC_052652.1"/>
</dbReference>